<dbReference type="Gene3D" id="3.30.70.1290">
    <property type="entry name" value="Transposase IS200-like"/>
    <property type="match status" value="1"/>
</dbReference>
<gene>
    <name evidence="2" type="ORF">HNQ85_001531</name>
</gene>
<proteinExistence type="predicted"/>
<dbReference type="EMBL" id="JACDUU010000003">
    <property type="protein sequence ID" value="MBA2871261.1"/>
    <property type="molecule type" value="Genomic_DNA"/>
</dbReference>
<dbReference type="AlphaFoldDB" id="A0A7V9YZJ4"/>
<accession>A0A7V9YZJ4</accession>
<dbReference type="PANTHER" id="PTHR34322:SF2">
    <property type="entry name" value="TRANSPOSASE IS200-LIKE DOMAIN-CONTAINING PROTEIN"/>
    <property type="match status" value="1"/>
</dbReference>
<name>A0A7V9YZJ4_9BACL</name>
<evidence type="ECO:0000313" key="3">
    <source>
        <dbReference type="Proteomes" id="UP000580891"/>
    </source>
</evidence>
<evidence type="ECO:0000313" key="2">
    <source>
        <dbReference type="EMBL" id="MBA2871261.1"/>
    </source>
</evidence>
<dbReference type="InterPro" id="IPR002686">
    <property type="entry name" value="Transposase_17"/>
</dbReference>
<reference evidence="2 3" key="1">
    <citation type="submission" date="2020-07" db="EMBL/GenBank/DDBJ databases">
        <title>Genomic Encyclopedia of Type Strains, Phase IV (KMG-IV): sequencing the most valuable type-strain genomes for metagenomic binning, comparative biology and taxonomic classification.</title>
        <authorList>
            <person name="Goeker M."/>
        </authorList>
    </citation>
    <scope>NUCLEOTIDE SEQUENCE [LARGE SCALE GENOMIC DNA]</scope>
    <source>
        <strain evidence="2 3">DSM 25220</strain>
    </source>
</reference>
<comment type="caution">
    <text evidence="2">The sequence shown here is derived from an EMBL/GenBank/DDBJ whole genome shotgun (WGS) entry which is preliminary data.</text>
</comment>
<dbReference type="RefSeq" id="WP_181537109.1">
    <property type="nucleotide sequence ID" value="NZ_JACDUU010000003.1"/>
</dbReference>
<dbReference type="Proteomes" id="UP000580891">
    <property type="component" value="Unassembled WGS sequence"/>
</dbReference>
<dbReference type="Pfam" id="PF01797">
    <property type="entry name" value="Y1_Tnp"/>
    <property type="match status" value="1"/>
</dbReference>
<dbReference type="PANTHER" id="PTHR34322">
    <property type="entry name" value="TRANSPOSASE, Y1_TNP DOMAIN-CONTAINING"/>
    <property type="match status" value="1"/>
</dbReference>
<evidence type="ECO:0000259" key="1">
    <source>
        <dbReference type="SMART" id="SM01321"/>
    </source>
</evidence>
<dbReference type="GO" id="GO:0003677">
    <property type="term" value="F:DNA binding"/>
    <property type="evidence" value="ECO:0007669"/>
    <property type="project" value="InterPro"/>
</dbReference>
<dbReference type="GO" id="GO:0006313">
    <property type="term" value="P:DNA transposition"/>
    <property type="evidence" value="ECO:0007669"/>
    <property type="project" value="InterPro"/>
</dbReference>
<sequence length="185" mass="21951">MSRKPRVWFPGAVYHITSRGNRKAAIFYSQKDYEKYLSLLEETREKYPFILHAYCLMPNHLHLLLETIDIHIKEIMKMLHSQYAIYFNKRYDLVGHVFQGRYGAKLIDSVDYFSEASRYIHLNPVEANLVSSPEQYQWSSYAAYALGNENPHIITSKLLFYFQTSENYRKYVESKIGMLTKKRSK</sequence>
<dbReference type="SUPFAM" id="SSF143422">
    <property type="entry name" value="Transposase IS200-like"/>
    <property type="match status" value="1"/>
</dbReference>
<dbReference type="SMART" id="SM01321">
    <property type="entry name" value="Y1_Tnp"/>
    <property type="match status" value="1"/>
</dbReference>
<keyword evidence="3" id="KW-1185">Reference proteome</keyword>
<dbReference type="NCBIfam" id="NF047646">
    <property type="entry name" value="REP_Tyr_transpos"/>
    <property type="match status" value="1"/>
</dbReference>
<dbReference type="GO" id="GO:0004803">
    <property type="term" value="F:transposase activity"/>
    <property type="evidence" value="ECO:0007669"/>
    <property type="project" value="InterPro"/>
</dbReference>
<organism evidence="2 3">
    <name type="scientific">[Anoxybacillus] calidus</name>
    <dbReference type="NCBI Taxonomy" id="575178"/>
    <lineage>
        <taxon>Bacteria</taxon>
        <taxon>Bacillati</taxon>
        <taxon>Bacillota</taxon>
        <taxon>Bacilli</taxon>
        <taxon>Bacillales</taxon>
        <taxon>Anoxybacillaceae</taxon>
        <taxon>Paranoxybacillus</taxon>
    </lineage>
</organism>
<dbReference type="InterPro" id="IPR036515">
    <property type="entry name" value="Transposase_17_sf"/>
</dbReference>
<protein>
    <submittedName>
        <fullName evidence="2">REP element-mobilizing transposase RayT</fullName>
    </submittedName>
</protein>
<feature type="domain" description="Transposase IS200-like" evidence="1">
    <location>
        <begin position="9"/>
        <end position="123"/>
    </location>
</feature>